<dbReference type="EMBL" id="MVBM01000007">
    <property type="protein sequence ID" value="OOK68803.1"/>
    <property type="molecule type" value="Genomic_DNA"/>
</dbReference>
<proteinExistence type="predicted"/>
<dbReference type="Proteomes" id="UP000189229">
    <property type="component" value="Unassembled WGS sequence"/>
</dbReference>
<evidence type="ECO:0000256" key="1">
    <source>
        <dbReference type="SAM" id="MobiDB-lite"/>
    </source>
</evidence>
<reference evidence="2 3" key="1">
    <citation type="submission" date="2017-02" db="EMBL/GenBank/DDBJ databases">
        <title>Complete genome sequences of Mycobacterium kansasii strains isolated from rhesus macaques.</title>
        <authorList>
            <person name="Panda A."/>
            <person name="Nagaraj S."/>
            <person name="Zhao X."/>
            <person name="Tettelin H."/>
            <person name="Detolla L.J."/>
        </authorList>
    </citation>
    <scope>NUCLEOTIDE SEQUENCE [LARGE SCALE GENOMIC DNA]</scope>
    <source>
        <strain evidence="2 3">11-3813</strain>
    </source>
</reference>
<gene>
    <name evidence="2" type="ORF">BZL30_7044</name>
</gene>
<feature type="region of interest" description="Disordered" evidence="1">
    <location>
        <begin position="1"/>
        <end position="23"/>
    </location>
</feature>
<evidence type="ECO:0000313" key="2">
    <source>
        <dbReference type="EMBL" id="OOK68803.1"/>
    </source>
</evidence>
<protein>
    <submittedName>
        <fullName evidence="2">Uncharacterized protein</fullName>
    </submittedName>
</protein>
<sequence length="38" mass="4302">MHETGDASLQHWLNTPTTNPPLHTQREQALHITLAGFH</sequence>
<comment type="caution">
    <text evidence="2">The sequence shown here is derived from an EMBL/GenBank/DDBJ whole genome shotgun (WGS) entry which is preliminary data.</text>
</comment>
<feature type="compositionally biased region" description="Low complexity" evidence="1">
    <location>
        <begin position="13"/>
        <end position="22"/>
    </location>
</feature>
<accession>A0A1V3WPB8</accession>
<evidence type="ECO:0000313" key="3">
    <source>
        <dbReference type="Proteomes" id="UP000189229"/>
    </source>
</evidence>
<name>A0A1V3WPB8_MYCKA</name>
<dbReference type="AlphaFoldDB" id="A0A1V3WPB8"/>
<organism evidence="2 3">
    <name type="scientific">Mycobacterium kansasii</name>
    <dbReference type="NCBI Taxonomy" id="1768"/>
    <lineage>
        <taxon>Bacteria</taxon>
        <taxon>Bacillati</taxon>
        <taxon>Actinomycetota</taxon>
        <taxon>Actinomycetes</taxon>
        <taxon>Mycobacteriales</taxon>
        <taxon>Mycobacteriaceae</taxon>
        <taxon>Mycobacterium</taxon>
    </lineage>
</organism>